<proteinExistence type="predicted"/>
<comment type="caution">
    <text evidence="2">The sequence shown here is derived from an EMBL/GenBank/DDBJ whole genome shotgun (WGS) entry which is preliminary data.</text>
</comment>
<dbReference type="Gene3D" id="2.60.120.1060">
    <property type="entry name" value="NPCBM/NEW2 domain"/>
    <property type="match status" value="1"/>
</dbReference>
<reference evidence="2" key="2">
    <citation type="submission" date="2021-04" db="EMBL/GenBank/DDBJ databases">
        <authorList>
            <person name="Gilroy R."/>
        </authorList>
    </citation>
    <scope>NUCLEOTIDE SEQUENCE</scope>
    <source>
        <strain evidence="2">G3-2149</strain>
    </source>
</reference>
<dbReference type="Proteomes" id="UP000823865">
    <property type="component" value="Unassembled WGS sequence"/>
</dbReference>
<sequence>MKKISFVLTVVFTILGFLKLEAQNVNESSKAQSDWFTDARLKLLGGEKSADGKYYAYISVNAADKEIKSLSITGYDNVLTLNKKETVELTDMLLLSTSSDTGISIYSAPIAESSVYRINAGLTNEDASSEVLKSYYYEIENGKEHAFEYVSDMPYEGKAGWGDIKIDCSPDNLVINLLGQTYAKGIGLHSQGWIMFAFDTGKYHRFVSDAAIQKNYSGRADAQLKFSMEGVAKEEVVSYFTEVTQNKKVSWDYELPVNIKAVIVDFFKASYGNGEAHSCLGGARLYLTPHSRKAQSIHWNQSQEIYAYRPVTIDLNATSSSGLPVYYRIAQGKSNAEIVDGSVLRINKFSSDIVVEAYQAGNEEWESAPFKTSVFKIYSGSKVDAGSTVELSTGDVLDELIVYGNGVKTGEVNVKGLPQVKKIIYKCKFKPSEWNFVSFPSNVNIDEISNLRDLGYELNAPLGKPSYYILEYDGKNRAENPSASSWKRLKTPYLEARKGYIMGINNVATTDSVEVTFNIDNTAMALSGNSTEFHVSVDLSQCEPQSVQTFYVRPTNVKGNALKMDVEFNPSDYSELPVNHEIALKNARVTHTPGYEGIRITLPDATPAKVAIFDSKGKKLIKAVHYVSPMMIDVSDLKAGEYKAFISYGNAYAEKGFTIPKR</sequence>
<reference evidence="2" key="1">
    <citation type="journal article" date="2021" name="PeerJ">
        <title>Extensive microbial diversity within the chicken gut microbiome revealed by metagenomics and culture.</title>
        <authorList>
            <person name="Gilroy R."/>
            <person name="Ravi A."/>
            <person name="Getino M."/>
            <person name="Pursley I."/>
            <person name="Horton D.L."/>
            <person name="Alikhan N.F."/>
            <person name="Baker D."/>
            <person name="Gharbi K."/>
            <person name="Hall N."/>
            <person name="Watson M."/>
            <person name="Adriaenssens E.M."/>
            <person name="Foster-Nyarko E."/>
            <person name="Jarju S."/>
            <person name="Secka A."/>
            <person name="Antonio M."/>
            <person name="Oren A."/>
            <person name="Chaudhuri R.R."/>
            <person name="La Ragione R."/>
            <person name="Hildebrand F."/>
            <person name="Pallen M.J."/>
        </authorList>
    </citation>
    <scope>NUCLEOTIDE SEQUENCE</scope>
    <source>
        <strain evidence="2">G3-2149</strain>
    </source>
</reference>
<gene>
    <name evidence="2" type="ORF">H9789_00220</name>
</gene>
<evidence type="ECO:0000313" key="3">
    <source>
        <dbReference type="Proteomes" id="UP000823865"/>
    </source>
</evidence>
<organism evidence="2 3">
    <name type="scientific">Candidatus Paraprevotella stercoravium</name>
    <dbReference type="NCBI Taxonomy" id="2838725"/>
    <lineage>
        <taxon>Bacteria</taxon>
        <taxon>Pseudomonadati</taxon>
        <taxon>Bacteroidota</taxon>
        <taxon>Bacteroidia</taxon>
        <taxon>Bacteroidales</taxon>
        <taxon>Prevotellaceae</taxon>
        <taxon>Paraprevotella</taxon>
    </lineage>
</organism>
<dbReference type="EMBL" id="JAHLFU010000009">
    <property type="protein sequence ID" value="MBU3852254.1"/>
    <property type="molecule type" value="Genomic_DNA"/>
</dbReference>
<dbReference type="Pfam" id="PF08305">
    <property type="entry name" value="NPCBM"/>
    <property type="match status" value="1"/>
</dbReference>
<dbReference type="InterPro" id="IPR008979">
    <property type="entry name" value="Galactose-bd-like_sf"/>
</dbReference>
<dbReference type="SUPFAM" id="SSF49785">
    <property type="entry name" value="Galactose-binding domain-like"/>
    <property type="match status" value="1"/>
</dbReference>
<protein>
    <submittedName>
        <fullName evidence="2">NPCBM/NEW2 domain-containing protein</fullName>
    </submittedName>
</protein>
<dbReference type="InterPro" id="IPR038637">
    <property type="entry name" value="NPCBM_sf"/>
</dbReference>
<accession>A0A9E2L569</accession>
<feature type="domain" description="Glycosyl hydrolase family 98 putative carbohydrate-binding module" evidence="1">
    <location>
        <begin position="144"/>
        <end position="287"/>
    </location>
</feature>
<dbReference type="InterPro" id="IPR013222">
    <property type="entry name" value="Glyco_hyd_98_carb-bd"/>
</dbReference>
<name>A0A9E2L569_9BACT</name>
<dbReference type="AlphaFoldDB" id="A0A9E2L569"/>
<evidence type="ECO:0000259" key="1">
    <source>
        <dbReference type="SMART" id="SM00776"/>
    </source>
</evidence>
<evidence type="ECO:0000313" key="2">
    <source>
        <dbReference type="EMBL" id="MBU3852254.1"/>
    </source>
</evidence>
<dbReference type="SMART" id="SM00776">
    <property type="entry name" value="NPCBM"/>
    <property type="match status" value="1"/>
</dbReference>